<evidence type="ECO:0000313" key="4">
    <source>
        <dbReference type="Proteomes" id="UP000502035"/>
    </source>
</evidence>
<protein>
    <submittedName>
        <fullName evidence="3">Uncharacterized protein</fullName>
    </submittedName>
</protein>
<feature type="transmembrane region" description="Helical" evidence="2">
    <location>
        <begin position="34"/>
        <end position="56"/>
    </location>
</feature>
<dbReference type="AlphaFoldDB" id="A0A6G7YIT4"/>
<keyword evidence="2" id="KW-0812">Transmembrane</keyword>
<keyword evidence="2" id="KW-0472">Membrane</keyword>
<dbReference type="RefSeq" id="WP_166320282.1">
    <property type="nucleotide sequence ID" value="NZ_CP049866.1"/>
</dbReference>
<evidence type="ECO:0000256" key="1">
    <source>
        <dbReference type="SAM" id="MobiDB-lite"/>
    </source>
</evidence>
<dbReference type="KEGG" id="npi:G7071_15660"/>
<dbReference type="EMBL" id="CP049866">
    <property type="protein sequence ID" value="QIK76646.1"/>
    <property type="molecule type" value="Genomic_DNA"/>
</dbReference>
<name>A0A6G7YIT4_9ACTN</name>
<gene>
    <name evidence="3" type="ORF">G7071_15660</name>
</gene>
<reference evidence="3 4" key="1">
    <citation type="submission" date="2020-03" db="EMBL/GenBank/DDBJ databases">
        <title>Nocardioides sp. nov., isolated from fish.</title>
        <authorList>
            <person name="Hyun D.-W."/>
            <person name="Bae J.-W."/>
        </authorList>
    </citation>
    <scope>NUCLEOTIDE SEQUENCE [LARGE SCALE GENOMIC DNA]</scope>
    <source>
        <strain evidence="3 4">HDW12A</strain>
    </source>
</reference>
<proteinExistence type="predicted"/>
<organism evidence="3 4">
    <name type="scientific">Nocardioides piscis</name>
    <dbReference type="NCBI Taxonomy" id="2714938"/>
    <lineage>
        <taxon>Bacteria</taxon>
        <taxon>Bacillati</taxon>
        <taxon>Actinomycetota</taxon>
        <taxon>Actinomycetes</taxon>
        <taxon>Propionibacteriales</taxon>
        <taxon>Nocardioidaceae</taxon>
        <taxon>Nocardioides</taxon>
    </lineage>
</organism>
<feature type="region of interest" description="Disordered" evidence="1">
    <location>
        <begin position="1"/>
        <end position="26"/>
    </location>
</feature>
<keyword evidence="4" id="KW-1185">Reference proteome</keyword>
<sequence>MSDIFAPLRDPDQVSSLPPAEVRRRGDRLRRRRAGLVLVGTAFAAATLVGGLSLLLGEPPSSDSGPVDSPGVESLIPPQLDLASGMSRIPERPTAHPGALKLLVCGETSAFAEGAIAHQFVRVSQGSDLSARGLSVYPDASTAEAAAAGLAAEFRGCPRFTDERGRTWTTTVRWAPEHGEPGWVVTRDGDGPGTRADFPDVVQIVRLGPNLLVVQEREVHGVAMEDLARWVRTQVGWLMDRQMCTMTEEGCAWRDDPDVLQPEGWGPLRLGRSSEDLDPSVEVDSSDAGECTTAEVAAGTGWFSGSGRLVSIEVPRDVTTPDGIGVGAGREQVLDTYPFEEVSGPVVLVRASATADYELTFTADRVTRLRLVDVGYDCSD</sequence>
<evidence type="ECO:0000256" key="2">
    <source>
        <dbReference type="SAM" id="Phobius"/>
    </source>
</evidence>
<accession>A0A6G7YIT4</accession>
<evidence type="ECO:0000313" key="3">
    <source>
        <dbReference type="EMBL" id="QIK76646.1"/>
    </source>
</evidence>
<keyword evidence="2" id="KW-1133">Transmembrane helix</keyword>
<dbReference type="Proteomes" id="UP000502035">
    <property type="component" value="Chromosome"/>
</dbReference>